<dbReference type="STRING" id="1802583.A2311_03675"/>
<dbReference type="InterPro" id="IPR011303">
    <property type="entry name" value="RnfD_bac"/>
</dbReference>
<dbReference type="NCBIfam" id="TIGR01946">
    <property type="entry name" value="rnfD"/>
    <property type="match status" value="1"/>
</dbReference>
<keyword evidence="10" id="KW-1003">Cell membrane</keyword>
<organism evidence="11 12">
    <name type="scientific">candidate division WOR-1 bacterium RIFOXYB2_FULL_48_7</name>
    <dbReference type="NCBI Taxonomy" id="1802583"/>
    <lineage>
        <taxon>Bacteria</taxon>
        <taxon>Bacillati</taxon>
        <taxon>Saganbacteria</taxon>
    </lineage>
</organism>
<comment type="caution">
    <text evidence="11">The sequence shown here is derived from an EMBL/GenBank/DDBJ whole genome shotgun (WGS) entry which is preliminary data.</text>
</comment>
<comment type="subunit">
    <text evidence="10">The complex is composed of six subunits: RnfA, RnfB, RnfC, RnfD, RnfE and RnfG.</text>
</comment>
<accession>A0A1F4TSI0</accession>
<dbReference type="EMBL" id="MEUF01000023">
    <property type="protein sequence ID" value="OGC35651.1"/>
    <property type="molecule type" value="Genomic_DNA"/>
</dbReference>
<comment type="subcellular location">
    <subcellularLocation>
        <location evidence="10">Cell membrane</location>
        <topology evidence="10">Multi-pass membrane protein</topology>
    </subcellularLocation>
</comment>
<feature type="transmembrane region" description="Helical" evidence="10">
    <location>
        <begin position="201"/>
        <end position="218"/>
    </location>
</feature>
<feature type="transmembrane region" description="Helical" evidence="10">
    <location>
        <begin position="175"/>
        <end position="194"/>
    </location>
</feature>
<feature type="transmembrane region" description="Helical" evidence="10">
    <location>
        <begin position="224"/>
        <end position="245"/>
    </location>
</feature>
<dbReference type="Proteomes" id="UP000178951">
    <property type="component" value="Unassembled WGS sequence"/>
</dbReference>
<keyword evidence="6 10" id="KW-1278">Translocase</keyword>
<gene>
    <name evidence="10" type="primary">rnfD</name>
    <name evidence="11" type="ORF">A2311_03675</name>
</gene>
<keyword evidence="4 10" id="KW-0288">FMN</keyword>
<dbReference type="HAMAP" id="MF_00462">
    <property type="entry name" value="RsxD_RnfD"/>
    <property type="match status" value="1"/>
</dbReference>
<evidence type="ECO:0000256" key="9">
    <source>
        <dbReference type="ARBA" id="ARBA00023136"/>
    </source>
</evidence>
<dbReference type="EC" id="7.-.-.-" evidence="10"/>
<keyword evidence="5 10" id="KW-0812">Transmembrane</keyword>
<evidence type="ECO:0000256" key="2">
    <source>
        <dbReference type="ARBA" id="ARBA00022553"/>
    </source>
</evidence>
<evidence type="ECO:0000256" key="5">
    <source>
        <dbReference type="ARBA" id="ARBA00022692"/>
    </source>
</evidence>
<feature type="transmembrane region" description="Helical" evidence="10">
    <location>
        <begin position="21"/>
        <end position="40"/>
    </location>
</feature>
<dbReference type="GO" id="GO:0005886">
    <property type="term" value="C:plasma membrane"/>
    <property type="evidence" value="ECO:0007669"/>
    <property type="project" value="UniProtKB-SubCell"/>
</dbReference>
<keyword evidence="1 10" id="KW-0813">Transport</keyword>
<proteinExistence type="inferred from homology"/>
<evidence type="ECO:0000256" key="4">
    <source>
        <dbReference type="ARBA" id="ARBA00022643"/>
    </source>
</evidence>
<evidence type="ECO:0000256" key="7">
    <source>
        <dbReference type="ARBA" id="ARBA00022982"/>
    </source>
</evidence>
<evidence type="ECO:0000256" key="6">
    <source>
        <dbReference type="ARBA" id="ARBA00022967"/>
    </source>
</evidence>
<evidence type="ECO:0000313" key="12">
    <source>
        <dbReference type="Proteomes" id="UP000178951"/>
    </source>
</evidence>
<keyword evidence="2 10" id="KW-0597">Phosphoprotein</keyword>
<name>A0A1F4TSI0_UNCSA</name>
<keyword evidence="9 10" id="KW-0472">Membrane</keyword>
<keyword evidence="8 10" id="KW-1133">Transmembrane helix</keyword>
<evidence type="ECO:0000256" key="1">
    <source>
        <dbReference type="ARBA" id="ARBA00022448"/>
    </source>
</evidence>
<sequence>MKLFNISSGPHVRAAEDATMIMWWVVIALLFPTVGGIYYFGWPAAWLVATVTLSAVIGEMVFQWLAKRPVTIVDGSAVVTGLLLALILPPTLPLPMGVIGAIAAVVLVKGLFGGLGYNIFNPALAARAILLASWPVAMTTWVKPFETVTTATPLYLAKIGQATPGYWELFLGNRAGSLGETSILLLLIGAVILFVKKIIDWPAPAAYIGTVFIAAYCLGHDPLFNVLSGGLILGAFFMATDYVTVPVTTKGRFIFGLGCGVITVLIRFYGGFPEGVNYSILFMNMWTPFIDVHVRPRVLGCKK</sequence>
<feature type="transmembrane region" description="Helical" evidence="10">
    <location>
        <begin position="124"/>
        <end position="142"/>
    </location>
</feature>
<evidence type="ECO:0000256" key="8">
    <source>
        <dbReference type="ARBA" id="ARBA00022989"/>
    </source>
</evidence>
<evidence type="ECO:0000313" key="11">
    <source>
        <dbReference type="EMBL" id="OGC35651.1"/>
    </source>
</evidence>
<feature type="transmembrane region" description="Helical" evidence="10">
    <location>
        <begin position="252"/>
        <end position="270"/>
    </location>
</feature>
<feature type="transmembrane region" description="Helical" evidence="10">
    <location>
        <begin position="94"/>
        <end position="112"/>
    </location>
</feature>
<evidence type="ECO:0000256" key="3">
    <source>
        <dbReference type="ARBA" id="ARBA00022630"/>
    </source>
</evidence>
<comment type="similarity">
    <text evidence="10">Belongs to the NqrB/RnfD family.</text>
</comment>
<comment type="function">
    <text evidence="10">Part of a membrane-bound complex that couples electron transfer with translocation of ions across the membrane.</text>
</comment>
<feature type="modified residue" description="FMN phosphoryl threonine" evidence="10">
    <location>
        <position position="152"/>
    </location>
</feature>
<keyword evidence="7 10" id="KW-0249">Electron transport</keyword>
<comment type="cofactor">
    <cofactor evidence="10">
        <name>FMN</name>
        <dbReference type="ChEBI" id="CHEBI:58210"/>
    </cofactor>
</comment>
<dbReference type="InterPro" id="IPR004338">
    <property type="entry name" value="NqrB/RnfD"/>
</dbReference>
<feature type="transmembrane region" description="Helical" evidence="10">
    <location>
        <begin position="46"/>
        <end position="65"/>
    </location>
</feature>
<dbReference type="AlphaFoldDB" id="A0A1F4TSI0"/>
<keyword evidence="3 10" id="KW-0285">Flavoprotein</keyword>
<reference evidence="11 12" key="1">
    <citation type="journal article" date="2016" name="Nat. Commun.">
        <title>Thousands of microbial genomes shed light on interconnected biogeochemical processes in an aquifer system.</title>
        <authorList>
            <person name="Anantharaman K."/>
            <person name="Brown C.T."/>
            <person name="Hug L.A."/>
            <person name="Sharon I."/>
            <person name="Castelle C.J."/>
            <person name="Probst A.J."/>
            <person name="Thomas B.C."/>
            <person name="Singh A."/>
            <person name="Wilkins M.J."/>
            <person name="Karaoz U."/>
            <person name="Brodie E.L."/>
            <person name="Williams K.H."/>
            <person name="Hubbard S.S."/>
            <person name="Banfield J.F."/>
        </authorList>
    </citation>
    <scope>NUCLEOTIDE SEQUENCE [LARGE SCALE GENOMIC DNA]</scope>
</reference>
<dbReference type="PANTHER" id="PTHR30578:SF0">
    <property type="entry name" value="ION-TRANSLOCATING OXIDOREDUCTASE COMPLEX SUBUNIT D"/>
    <property type="match status" value="1"/>
</dbReference>
<dbReference type="Pfam" id="PF03116">
    <property type="entry name" value="NQR2_RnfD_RnfE"/>
    <property type="match status" value="1"/>
</dbReference>
<dbReference type="PANTHER" id="PTHR30578">
    <property type="entry name" value="ELECTRON TRANSPORT COMPLEX PROTEIN RNFD"/>
    <property type="match status" value="1"/>
</dbReference>
<evidence type="ECO:0000256" key="10">
    <source>
        <dbReference type="HAMAP-Rule" id="MF_00462"/>
    </source>
</evidence>
<dbReference type="GO" id="GO:0022900">
    <property type="term" value="P:electron transport chain"/>
    <property type="evidence" value="ECO:0007669"/>
    <property type="project" value="UniProtKB-UniRule"/>
</dbReference>
<dbReference type="GO" id="GO:0055085">
    <property type="term" value="P:transmembrane transport"/>
    <property type="evidence" value="ECO:0007669"/>
    <property type="project" value="InterPro"/>
</dbReference>
<protein>
    <recommendedName>
        <fullName evidence="10">Ion-translocating oxidoreductase complex subunit D</fullName>
        <ecNumber evidence="10">7.-.-.-</ecNumber>
    </recommendedName>
    <alternativeName>
        <fullName evidence="10">Rnf electron transport complex subunit D</fullName>
    </alternativeName>
</protein>